<evidence type="ECO:0000313" key="2">
    <source>
        <dbReference type="EMBL" id="SFE29169.1"/>
    </source>
</evidence>
<organism evidence="2 3">
    <name type="scientific">Actinacidiphila alni</name>
    <dbReference type="NCBI Taxonomy" id="380248"/>
    <lineage>
        <taxon>Bacteria</taxon>
        <taxon>Bacillati</taxon>
        <taxon>Actinomycetota</taxon>
        <taxon>Actinomycetes</taxon>
        <taxon>Kitasatosporales</taxon>
        <taxon>Streptomycetaceae</taxon>
        <taxon>Actinacidiphila</taxon>
    </lineage>
</organism>
<dbReference type="EMBL" id="FONG01000002">
    <property type="protein sequence ID" value="SFE29169.1"/>
    <property type="molecule type" value="Genomic_DNA"/>
</dbReference>
<dbReference type="Proteomes" id="UP000199323">
    <property type="component" value="Unassembled WGS sequence"/>
</dbReference>
<reference evidence="2 3" key="1">
    <citation type="submission" date="2016-10" db="EMBL/GenBank/DDBJ databases">
        <authorList>
            <person name="de Groot N.N."/>
        </authorList>
    </citation>
    <scope>NUCLEOTIDE SEQUENCE [LARGE SCALE GENOMIC DNA]</scope>
    <source>
        <strain evidence="2 3">CGMCC 4.3510</strain>
    </source>
</reference>
<feature type="region of interest" description="Disordered" evidence="1">
    <location>
        <begin position="1"/>
        <end position="51"/>
    </location>
</feature>
<dbReference type="RefSeq" id="WP_245795721.1">
    <property type="nucleotide sequence ID" value="NZ_FONG01000002.1"/>
</dbReference>
<accession>A0A1I1ZBV1</accession>
<proteinExistence type="predicted"/>
<name>A0A1I1ZBV1_9ACTN</name>
<protein>
    <submittedName>
        <fullName evidence="2">Uncharacterized protein</fullName>
    </submittedName>
</protein>
<evidence type="ECO:0000313" key="3">
    <source>
        <dbReference type="Proteomes" id="UP000199323"/>
    </source>
</evidence>
<dbReference type="AlphaFoldDB" id="A0A1I1ZBV1"/>
<keyword evidence="3" id="KW-1185">Reference proteome</keyword>
<evidence type="ECO:0000256" key="1">
    <source>
        <dbReference type="SAM" id="MobiDB-lite"/>
    </source>
</evidence>
<gene>
    <name evidence="2" type="ORF">SAMN05216251_102395</name>
</gene>
<sequence>MTWPQVSEVGDRAASAPRDMPRMPIREASVSSSRSIAEVNVSSGISRMSDG</sequence>
<feature type="compositionally biased region" description="Polar residues" evidence="1">
    <location>
        <begin position="29"/>
        <end position="51"/>
    </location>
</feature>